<comment type="caution">
    <text evidence="1">The sequence shown here is derived from an EMBL/GenBank/DDBJ whole genome shotgun (WGS) entry which is preliminary data.</text>
</comment>
<dbReference type="Proteomes" id="UP000239549">
    <property type="component" value="Unassembled WGS sequence"/>
</dbReference>
<name>A0A2L2XDL0_9FIRM</name>
<protein>
    <submittedName>
        <fullName evidence="1">Uncharacterized protein</fullName>
    </submittedName>
</protein>
<keyword evidence="2" id="KW-1185">Reference proteome</keyword>
<dbReference type="RefSeq" id="WP_104372598.1">
    <property type="nucleotide sequence ID" value="NZ_BFAV01000136.1"/>
</dbReference>
<reference evidence="2" key="1">
    <citation type="submission" date="2018-02" db="EMBL/GenBank/DDBJ databases">
        <title>Genome sequence of Desulfocucumis palustris strain NAW-5.</title>
        <authorList>
            <person name="Watanabe M."/>
            <person name="Kojima H."/>
            <person name="Fukui M."/>
        </authorList>
    </citation>
    <scope>NUCLEOTIDE SEQUENCE [LARGE SCALE GENOMIC DNA]</scope>
    <source>
        <strain evidence="2">NAW-5</strain>
    </source>
</reference>
<proteinExistence type="predicted"/>
<organism evidence="1 2">
    <name type="scientific">Desulfocucumis palustris</name>
    <dbReference type="NCBI Taxonomy" id="1898651"/>
    <lineage>
        <taxon>Bacteria</taxon>
        <taxon>Bacillati</taxon>
        <taxon>Bacillota</taxon>
        <taxon>Clostridia</taxon>
        <taxon>Eubacteriales</taxon>
        <taxon>Desulfocucumaceae</taxon>
        <taxon>Desulfocucumis</taxon>
    </lineage>
</organism>
<gene>
    <name evidence="1" type="ORF">DCCM_3430</name>
</gene>
<evidence type="ECO:0000313" key="1">
    <source>
        <dbReference type="EMBL" id="GBF34318.1"/>
    </source>
</evidence>
<sequence length="73" mass="8143">MIIERQYSNSAEDHQRAINALAKFVLRKLKQEQKNNPGISGIYVYEKKPAELRANALLEINASTAAVAASQEE</sequence>
<dbReference type="EMBL" id="BFAV01000136">
    <property type="protein sequence ID" value="GBF34318.1"/>
    <property type="molecule type" value="Genomic_DNA"/>
</dbReference>
<accession>A0A2L2XDL0</accession>
<dbReference type="AlphaFoldDB" id="A0A2L2XDL0"/>
<evidence type="ECO:0000313" key="2">
    <source>
        <dbReference type="Proteomes" id="UP000239549"/>
    </source>
</evidence>